<accession>A0A6J6EPT9</accession>
<name>A0A6J6EPT9_9ZZZZ</name>
<protein>
    <submittedName>
        <fullName evidence="1">Unannotated protein</fullName>
    </submittedName>
</protein>
<gene>
    <name evidence="1" type="ORF">UFOPK1493_02780</name>
</gene>
<sequence length="173" mass="19889">MVELDGLERLRQFDDLDEVYAYGEPRHRPFLTPGPFDGQVPTAPRRPEVLGPDVGVWWSDLYAWADWLIATFRLSTRFPPCWSHHSALVEELMALWLCWQAAWLPGIDPVAPAGFLRELDCAISRIDRLWRTPCTPDLHRPQPPVAAPTQGAVPRVRSWWSNPDYLTDHEARP</sequence>
<evidence type="ECO:0000313" key="1">
    <source>
        <dbReference type="EMBL" id="CAB4576984.1"/>
    </source>
</evidence>
<proteinExistence type="predicted"/>
<dbReference type="AlphaFoldDB" id="A0A6J6EPT9"/>
<reference evidence="1" key="1">
    <citation type="submission" date="2020-05" db="EMBL/GenBank/DDBJ databases">
        <authorList>
            <person name="Chiriac C."/>
            <person name="Salcher M."/>
            <person name="Ghai R."/>
            <person name="Kavagutti S V."/>
        </authorList>
    </citation>
    <scope>NUCLEOTIDE SEQUENCE</scope>
</reference>
<organism evidence="1">
    <name type="scientific">freshwater metagenome</name>
    <dbReference type="NCBI Taxonomy" id="449393"/>
    <lineage>
        <taxon>unclassified sequences</taxon>
        <taxon>metagenomes</taxon>
        <taxon>ecological metagenomes</taxon>
    </lineage>
</organism>
<dbReference type="EMBL" id="CAEZSR010000127">
    <property type="protein sequence ID" value="CAB4576984.1"/>
    <property type="molecule type" value="Genomic_DNA"/>
</dbReference>